<dbReference type="Pfam" id="PF00460">
    <property type="entry name" value="Flg_bb_rod"/>
    <property type="match status" value="1"/>
</dbReference>
<sequence>MSFNIALSGLNAATADLGTISNNIANANTTGFKQSRTEFGDLFRRSSYETNGAASGAGVQVARVAQQFDQGTINNTGKALDLAISGDGFFTLSDNGARVYSRSGSFGTDRSGYVVNAAGQRLQVYPPQATGTTFNTGQLVDLRLSSNTNPPAATRNIEAGINLPANATPPTSSTFSPTDSNSYNKTTSITVYDSLGSPHTASLYFAKTADAGSWNLYTTIDGNTVGNPVALQYDSSGTLTTPANGIATLDAMPLSNGASPLSLALDIGSATQYGDSFSIGTLTQDGYATGELGGLSVTEEGIVQARFTNGQVTNVGQLAMASFANSQGLQELGNSSWAETYASGQVVLGVAGGPGFGAVQAGALEASNVDLTEQLVSMMSAQRNYQANSQVISATDQLLQQIMNLR</sequence>
<dbReference type="InterPro" id="IPR020013">
    <property type="entry name" value="Flagellar_FlgE/F/G"/>
</dbReference>
<accession>I8I042</accession>
<reference evidence="9 10" key="1">
    <citation type="journal article" date="2012" name="J. Bacteriol.">
        <title>Genome Sequence of n-Alkane-Degrading Hydrocarboniphaga effusa Strain AP103T (ATCC BAA-332T).</title>
        <authorList>
            <person name="Chang H.K."/>
            <person name="Zylstra G.J."/>
            <person name="Chae J.C."/>
        </authorList>
    </citation>
    <scope>NUCLEOTIDE SEQUENCE [LARGE SCALE GENOMIC DNA]</scope>
    <source>
        <strain evidence="9 10">AP103</strain>
    </source>
</reference>
<dbReference type="GO" id="GO:0071978">
    <property type="term" value="P:bacterial-type flagellum-dependent swarming motility"/>
    <property type="evidence" value="ECO:0007669"/>
    <property type="project" value="TreeGrafter"/>
</dbReference>
<dbReference type="InterPro" id="IPR019776">
    <property type="entry name" value="Flagellar_basal_body_rod_CS"/>
</dbReference>
<dbReference type="STRING" id="1172194.WQQ_29030"/>
<name>I8I042_9GAMM</name>
<dbReference type="SUPFAM" id="SSF117143">
    <property type="entry name" value="Flagellar hook protein flgE"/>
    <property type="match status" value="1"/>
</dbReference>
<evidence type="ECO:0000256" key="5">
    <source>
        <dbReference type="RuleBase" id="RU362116"/>
    </source>
</evidence>
<evidence type="ECO:0000256" key="2">
    <source>
        <dbReference type="ARBA" id="ARBA00009677"/>
    </source>
</evidence>
<comment type="similarity">
    <text evidence="2 5">Belongs to the flagella basal body rod proteins family.</text>
</comment>
<feature type="domain" description="Flagellar basal body rod protein N-terminal" evidence="6">
    <location>
        <begin position="3"/>
        <end position="33"/>
    </location>
</feature>
<dbReference type="Gene3D" id="2.60.98.20">
    <property type="entry name" value="Flagellar hook protein FlgE"/>
    <property type="match status" value="1"/>
</dbReference>
<dbReference type="InterPro" id="IPR011491">
    <property type="entry name" value="FlgE_D2"/>
</dbReference>
<dbReference type="InterPro" id="IPR001444">
    <property type="entry name" value="Flag_bb_rod_N"/>
</dbReference>
<dbReference type="NCBIfam" id="NF004238">
    <property type="entry name" value="PRK05682.1-1"/>
    <property type="match status" value="1"/>
</dbReference>
<protein>
    <recommendedName>
        <fullName evidence="3 5">Flagellar hook protein FlgE</fullName>
    </recommendedName>
</protein>
<evidence type="ECO:0000256" key="4">
    <source>
        <dbReference type="ARBA" id="ARBA00023143"/>
    </source>
</evidence>
<dbReference type="InterPro" id="IPR010930">
    <property type="entry name" value="Flg_bb/hook_C_dom"/>
</dbReference>
<dbReference type="NCBIfam" id="TIGR03506">
    <property type="entry name" value="FlgEFG_subfam"/>
    <property type="match status" value="1"/>
</dbReference>
<feature type="domain" description="Flagellar basal-body/hook protein C-terminal" evidence="7">
    <location>
        <begin position="360"/>
        <end position="405"/>
    </location>
</feature>
<dbReference type="InterPro" id="IPR037058">
    <property type="entry name" value="Falgellar_hook_FlgE_sf"/>
</dbReference>
<dbReference type="InterPro" id="IPR037925">
    <property type="entry name" value="FlgE/F/G-like"/>
</dbReference>
<dbReference type="RefSeq" id="WP_007185844.1">
    <property type="nucleotide sequence ID" value="NZ_AKGD01000002.1"/>
</dbReference>
<evidence type="ECO:0000259" key="6">
    <source>
        <dbReference type="Pfam" id="PF00460"/>
    </source>
</evidence>
<evidence type="ECO:0000313" key="9">
    <source>
        <dbReference type="EMBL" id="EIT69321.1"/>
    </source>
</evidence>
<gene>
    <name evidence="9" type="ORF">WQQ_29030</name>
</gene>
<dbReference type="Pfam" id="PF07559">
    <property type="entry name" value="FlgE_D2"/>
    <property type="match status" value="1"/>
</dbReference>
<dbReference type="PANTHER" id="PTHR30435:SF1">
    <property type="entry name" value="FLAGELLAR HOOK PROTEIN FLGE"/>
    <property type="match status" value="1"/>
</dbReference>
<comment type="caution">
    <text evidence="9">The sequence shown here is derived from an EMBL/GenBank/DDBJ whole genome shotgun (WGS) entry which is preliminary data.</text>
</comment>
<feature type="domain" description="Flagellar hook protein FlgE D2" evidence="8">
    <location>
        <begin position="162"/>
        <end position="287"/>
    </location>
</feature>
<keyword evidence="4 5" id="KW-0975">Bacterial flagellum</keyword>
<evidence type="ECO:0000256" key="3">
    <source>
        <dbReference type="ARBA" id="ARBA00019015"/>
    </source>
</evidence>
<evidence type="ECO:0000259" key="8">
    <source>
        <dbReference type="Pfam" id="PF07559"/>
    </source>
</evidence>
<evidence type="ECO:0000259" key="7">
    <source>
        <dbReference type="Pfam" id="PF06429"/>
    </source>
</evidence>
<comment type="function">
    <text evidence="5">A flexible structure which links the flagellar filament to the drive apparatus in the basal body.</text>
</comment>
<proteinExistence type="inferred from homology"/>
<dbReference type="Proteomes" id="UP000003704">
    <property type="component" value="Unassembled WGS sequence"/>
</dbReference>
<dbReference type="GO" id="GO:0009424">
    <property type="term" value="C:bacterial-type flagellum hook"/>
    <property type="evidence" value="ECO:0007669"/>
    <property type="project" value="TreeGrafter"/>
</dbReference>
<comment type="subcellular location">
    <subcellularLocation>
        <location evidence="1 5">Bacterial flagellum basal body</location>
    </subcellularLocation>
</comment>
<evidence type="ECO:0000256" key="1">
    <source>
        <dbReference type="ARBA" id="ARBA00004117"/>
    </source>
</evidence>
<dbReference type="Pfam" id="PF06429">
    <property type="entry name" value="Flg_bbr_C"/>
    <property type="match status" value="1"/>
</dbReference>
<dbReference type="AlphaFoldDB" id="I8I042"/>
<keyword evidence="10" id="KW-1185">Reference proteome</keyword>
<dbReference type="PANTHER" id="PTHR30435">
    <property type="entry name" value="FLAGELLAR PROTEIN"/>
    <property type="match status" value="1"/>
</dbReference>
<dbReference type="PROSITE" id="PS00588">
    <property type="entry name" value="FLAGELLA_BB_ROD"/>
    <property type="match status" value="1"/>
</dbReference>
<dbReference type="PATRIC" id="fig|1172194.4.peg.2811"/>
<evidence type="ECO:0000313" key="10">
    <source>
        <dbReference type="Proteomes" id="UP000003704"/>
    </source>
</evidence>
<dbReference type="OrthoDB" id="8578401at2"/>
<dbReference type="GO" id="GO:0005829">
    <property type="term" value="C:cytosol"/>
    <property type="evidence" value="ECO:0007669"/>
    <property type="project" value="TreeGrafter"/>
</dbReference>
<organism evidence="9 10">
    <name type="scientific">Hydrocarboniphaga effusa AP103</name>
    <dbReference type="NCBI Taxonomy" id="1172194"/>
    <lineage>
        <taxon>Bacteria</taxon>
        <taxon>Pseudomonadati</taxon>
        <taxon>Pseudomonadota</taxon>
        <taxon>Gammaproteobacteria</taxon>
        <taxon>Nevskiales</taxon>
        <taxon>Nevskiaceae</taxon>
        <taxon>Hydrocarboniphaga</taxon>
    </lineage>
</organism>
<dbReference type="GO" id="GO:0009425">
    <property type="term" value="C:bacterial-type flagellum basal body"/>
    <property type="evidence" value="ECO:0007669"/>
    <property type="project" value="UniProtKB-SubCell"/>
</dbReference>
<dbReference type="EMBL" id="AKGD01000002">
    <property type="protein sequence ID" value="EIT69321.1"/>
    <property type="molecule type" value="Genomic_DNA"/>
</dbReference>